<dbReference type="EMBL" id="LGAA01000018">
    <property type="protein sequence ID" value="KPD02523.1"/>
    <property type="molecule type" value="Genomic_DNA"/>
</dbReference>
<proteinExistence type="predicted"/>
<evidence type="ECO:0000256" key="2">
    <source>
        <dbReference type="SAM" id="SignalP"/>
    </source>
</evidence>
<keyword evidence="4" id="KW-1185">Reference proteome</keyword>
<dbReference type="Gene3D" id="2.40.50.200">
    <property type="entry name" value="Bacterial OB-fold"/>
    <property type="match status" value="1"/>
</dbReference>
<evidence type="ECO:0000256" key="1">
    <source>
        <dbReference type="ARBA" id="ARBA00022729"/>
    </source>
</evidence>
<dbReference type="InterPro" id="IPR036700">
    <property type="entry name" value="BOBF_sf"/>
</dbReference>
<dbReference type="InterPro" id="IPR005220">
    <property type="entry name" value="CarO-like"/>
</dbReference>
<feature type="signal peptide" evidence="2">
    <location>
        <begin position="1"/>
        <end position="19"/>
    </location>
</feature>
<accession>A0A0N0I9W2</accession>
<dbReference type="Proteomes" id="UP000053226">
    <property type="component" value="Unassembled WGS sequence"/>
</dbReference>
<dbReference type="OrthoDB" id="598245at2"/>
<dbReference type="PANTHER" id="PTHR36571:SF1">
    <property type="entry name" value="PROTEIN YGIW"/>
    <property type="match status" value="1"/>
</dbReference>
<sequence length="130" mass="14078">MNNIVIGLVLSAASFGVLANNGTGGFISNDGSVVQKGGFVATNQAVTTVIQAKELPDDAWVSLEGNIVKQIGKELYEFKDSTGSIAVDIDDRRWRGQVVTPETKVRLDGEIDKEWSSLEVDVKRVTIIKK</sequence>
<dbReference type="InterPro" id="IPR016052">
    <property type="entry name" value="YgiW/YdeI"/>
</dbReference>
<dbReference type="AlphaFoldDB" id="A0A0N0I9W2"/>
<dbReference type="NCBIfam" id="NF033674">
    <property type="entry name" value="stress_OB_fold"/>
    <property type="match status" value="1"/>
</dbReference>
<organism evidence="3 4">
    <name type="scientific">Moellerella wisconsensis ATCC 35017</name>
    <dbReference type="NCBI Taxonomy" id="1354267"/>
    <lineage>
        <taxon>Bacteria</taxon>
        <taxon>Pseudomonadati</taxon>
        <taxon>Pseudomonadota</taxon>
        <taxon>Gammaproteobacteria</taxon>
        <taxon>Enterobacterales</taxon>
        <taxon>Morganellaceae</taxon>
        <taxon>Moellerella</taxon>
    </lineage>
</organism>
<name>A0A0N0I9W2_9GAMM</name>
<evidence type="ECO:0000313" key="3">
    <source>
        <dbReference type="EMBL" id="KPD02523.1"/>
    </source>
</evidence>
<dbReference type="NCBIfam" id="TIGR00156">
    <property type="entry name" value="YgiW/YdeI family stress tolerance OB fold protein"/>
    <property type="match status" value="1"/>
</dbReference>
<reference evidence="3 4" key="1">
    <citation type="submission" date="2015-07" db="EMBL/GenBank/DDBJ databases">
        <title>ATOL: Assembling a taxonomically balanced genome-scale reconstruction of the evolutionary history of the Enterobacteriaceae.</title>
        <authorList>
            <person name="Plunkett G.III."/>
            <person name="Neeno-Eckwall E.C."/>
            <person name="Glasner J.D."/>
            <person name="Perna N.T."/>
        </authorList>
    </citation>
    <scope>NUCLEOTIDE SEQUENCE [LARGE SCALE GENOMIC DNA]</scope>
    <source>
        <strain evidence="3 4">ATCC 35017</strain>
    </source>
</reference>
<evidence type="ECO:0000313" key="4">
    <source>
        <dbReference type="Proteomes" id="UP000053226"/>
    </source>
</evidence>
<dbReference type="PANTHER" id="PTHR36571">
    <property type="entry name" value="PROTEIN YGIW"/>
    <property type="match status" value="1"/>
</dbReference>
<gene>
    <name evidence="3" type="ORF">M992_1676</name>
</gene>
<comment type="caution">
    <text evidence="3">The sequence shown here is derived from an EMBL/GenBank/DDBJ whole genome shotgun (WGS) entry which is preliminary data.</text>
</comment>
<dbReference type="Pfam" id="PF04076">
    <property type="entry name" value="BOF"/>
    <property type="match status" value="1"/>
</dbReference>
<protein>
    <submittedName>
        <fullName evidence="3">YgiW family protein</fullName>
    </submittedName>
</protein>
<dbReference type="SUPFAM" id="SSF101756">
    <property type="entry name" value="Hypothetical protein YgiW"/>
    <property type="match status" value="1"/>
</dbReference>
<dbReference type="RefSeq" id="WP_053908115.1">
    <property type="nucleotide sequence ID" value="NZ_CAWMUS010000018.1"/>
</dbReference>
<keyword evidence="1 2" id="KW-0732">Signal</keyword>
<feature type="chain" id="PRO_5005851190" evidence="2">
    <location>
        <begin position="20"/>
        <end position="130"/>
    </location>
</feature>